<gene>
    <name evidence="3" type="ORF">SLS62_000258</name>
</gene>
<keyword evidence="4" id="KW-1185">Reference proteome</keyword>
<evidence type="ECO:0000313" key="3">
    <source>
        <dbReference type="EMBL" id="KAK7757880.1"/>
    </source>
</evidence>
<feature type="domain" description="N-acetyltransferase" evidence="2">
    <location>
        <begin position="195"/>
        <end position="356"/>
    </location>
</feature>
<feature type="compositionally biased region" description="Basic and acidic residues" evidence="1">
    <location>
        <begin position="182"/>
        <end position="199"/>
    </location>
</feature>
<dbReference type="AlphaFoldDB" id="A0AAN9YXX8"/>
<sequence>MATAPPQSQPPRHHPANPGDGDENGLGTRDNGDLGNTPTPISPHLQTVQLPPGFALVPCSPDDVPRLVDVYIRAFAGGDHVYWWGPEAAMRAWNTVRFARFFEDPDEALFKIVDNSNSNNDNEKSDSGDGRIVAFSRWVLPSTMKGEGFRRKVGAAPQPGAQHGQDWEVVGAVEGTAIGGKEQIEKSGNVEDGGIEAKKGNPSPTNPPPPQQEDEEYPEVSEGAEGVDLELYREFFGVVARAQKRWGAGADKLELSLLATDPAYRGRGLGAALVRHGLVAADAEGGGHGGKALLGKGQGKGVDAYLDALPLAAPLYRRYGFEVVERLEFPRARKRLVNGGDAAREPFLFVMVRRPGGRGESGEGLVG</sequence>
<dbReference type="GO" id="GO:0016747">
    <property type="term" value="F:acyltransferase activity, transferring groups other than amino-acyl groups"/>
    <property type="evidence" value="ECO:0007669"/>
    <property type="project" value="InterPro"/>
</dbReference>
<dbReference type="EMBL" id="JAKJXP020000001">
    <property type="protein sequence ID" value="KAK7757880.1"/>
    <property type="molecule type" value="Genomic_DNA"/>
</dbReference>
<evidence type="ECO:0000259" key="2">
    <source>
        <dbReference type="PROSITE" id="PS51186"/>
    </source>
</evidence>
<dbReference type="CDD" id="cd04301">
    <property type="entry name" value="NAT_SF"/>
    <property type="match status" value="1"/>
</dbReference>
<dbReference type="Proteomes" id="UP001320420">
    <property type="component" value="Unassembled WGS sequence"/>
</dbReference>
<reference evidence="3 4" key="1">
    <citation type="submission" date="2024-02" db="EMBL/GenBank/DDBJ databases">
        <title>De novo assembly and annotation of 12 fungi associated with fruit tree decline syndrome in Ontario, Canada.</title>
        <authorList>
            <person name="Sulman M."/>
            <person name="Ellouze W."/>
            <person name="Ilyukhin E."/>
        </authorList>
    </citation>
    <scope>NUCLEOTIDE SEQUENCE [LARGE SCALE GENOMIC DNA]</scope>
    <source>
        <strain evidence="3 4">M11/M66-122</strain>
    </source>
</reference>
<name>A0AAN9YXX8_9PEZI</name>
<feature type="compositionally biased region" description="Polar residues" evidence="1">
    <location>
        <begin position="34"/>
        <end position="47"/>
    </location>
</feature>
<dbReference type="PANTHER" id="PTHR42791">
    <property type="entry name" value="GNAT FAMILY ACETYLTRANSFERASE"/>
    <property type="match status" value="1"/>
</dbReference>
<evidence type="ECO:0000256" key="1">
    <source>
        <dbReference type="SAM" id="MobiDB-lite"/>
    </source>
</evidence>
<dbReference type="PANTHER" id="PTHR42791:SF2">
    <property type="entry name" value="N-ACETYLTRANSFERASE DOMAIN-CONTAINING PROTEIN"/>
    <property type="match status" value="1"/>
</dbReference>
<protein>
    <recommendedName>
        <fullName evidence="2">N-acetyltransferase domain-containing protein</fullName>
    </recommendedName>
</protein>
<dbReference type="PROSITE" id="PS51186">
    <property type="entry name" value="GNAT"/>
    <property type="match status" value="1"/>
</dbReference>
<evidence type="ECO:0000313" key="4">
    <source>
        <dbReference type="Proteomes" id="UP001320420"/>
    </source>
</evidence>
<dbReference type="InterPro" id="IPR016181">
    <property type="entry name" value="Acyl_CoA_acyltransferase"/>
</dbReference>
<dbReference type="InterPro" id="IPR000182">
    <property type="entry name" value="GNAT_dom"/>
</dbReference>
<dbReference type="Gene3D" id="3.40.630.30">
    <property type="match status" value="1"/>
</dbReference>
<comment type="caution">
    <text evidence="3">The sequence shown here is derived from an EMBL/GenBank/DDBJ whole genome shotgun (WGS) entry which is preliminary data.</text>
</comment>
<feature type="region of interest" description="Disordered" evidence="1">
    <location>
        <begin position="1"/>
        <end position="47"/>
    </location>
</feature>
<dbReference type="SUPFAM" id="SSF55729">
    <property type="entry name" value="Acyl-CoA N-acyltransferases (Nat)"/>
    <property type="match status" value="1"/>
</dbReference>
<organism evidence="3 4">
    <name type="scientific">Diatrype stigma</name>
    <dbReference type="NCBI Taxonomy" id="117547"/>
    <lineage>
        <taxon>Eukaryota</taxon>
        <taxon>Fungi</taxon>
        <taxon>Dikarya</taxon>
        <taxon>Ascomycota</taxon>
        <taxon>Pezizomycotina</taxon>
        <taxon>Sordariomycetes</taxon>
        <taxon>Xylariomycetidae</taxon>
        <taxon>Xylariales</taxon>
        <taxon>Diatrypaceae</taxon>
        <taxon>Diatrype</taxon>
    </lineage>
</organism>
<proteinExistence type="predicted"/>
<dbReference type="Pfam" id="PF13508">
    <property type="entry name" value="Acetyltransf_7"/>
    <property type="match status" value="1"/>
</dbReference>
<dbReference type="InterPro" id="IPR052523">
    <property type="entry name" value="Trichothecene_AcTrans"/>
</dbReference>
<accession>A0AAN9YXX8</accession>
<feature type="region of interest" description="Disordered" evidence="1">
    <location>
        <begin position="178"/>
        <end position="223"/>
    </location>
</feature>